<dbReference type="PANTHER" id="PTHR42643:SF24">
    <property type="entry name" value="IONOTROPIC RECEPTOR 60A"/>
    <property type="match status" value="1"/>
</dbReference>
<feature type="signal peptide" evidence="9">
    <location>
        <begin position="1"/>
        <end position="16"/>
    </location>
</feature>
<keyword evidence="9" id="KW-0732">Signal</keyword>
<dbReference type="EMBL" id="CAXLJM020000104">
    <property type="protein sequence ID" value="CAL8134450.1"/>
    <property type="molecule type" value="Genomic_DNA"/>
</dbReference>
<dbReference type="Gene3D" id="1.10.287.110">
    <property type="entry name" value="DnaJ domain"/>
    <property type="match status" value="1"/>
</dbReference>
<comment type="subcellular location">
    <subcellularLocation>
        <location evidence="1">Cell membrane</location>
        <topology evidence="1">Multi-pass membrane protein</topology>
    </subcellularLocation>
</comment>
<accession>A0ABP1RS49</accession>
<evidence type="ECO:0000256" key="6">
    <source>
        <dbReference type="ARBA" id="ARBA00023170"/>
    </source>
</evidence>
<feature type="chain" id="PRO_5047121798" evidence="9">
    <location>
        <begin position="17"/>
        <end position="714"/>
    </location>
</feature>
<dbReference type="Pfam" id="PF03656">
    <property type="entry name" value="Pam16"/>
    <property type="match status" value="1"/>
</dbReference>
<dbReference type="InterPro" id="IPR036869">
    <property type="entry name" value="J_dom_sf"/>
</dbReference>
<dbReference type="SUPFAM" id="SSF53850">
    <property type="entry name" value="Periplasmic binding protein-like II"/>
    <property type="match status" value="1"/>
</dbReference>
<evidence type="ECO:0000256" key="8">
    <source>
        <dbReference type="SAM" id="Phobius"/>
    </source>
</evidence>
<name>A0ABP1RS49_9HEXA</name>
<keyword evidence="7" id="KW-0325">Glycoprotein</keyword>
<comment type="caution">
    <text evidence="10">The sequence shown here is derived from an EMBL/GenBank/DDBJ whole genome shotgun (WGS) entry which is preliminary data.</text>
</comment>
<evidence type="ECO:0000256" key="9">
    <source>
        <dbReference type="SAM" id="SignalP"/>
    </source>
</evidence>
<evidence type="ECO:0000256" key="5">
    <source>
        <dbReference type="ARBA" id="ARBA00023136"/>
    </source>
</evidence>
<organism evidence="10 11">
    <name type="scientific">Orchesella dallaii</name>
    <dbReference type="NCBI Taxonomy" id="48710"/>
    <lineage>
        <taxon>Eukaryota</taxon>
        <taxon>Metazoa</taxon>
        <taxon>Ecdysozoa</taxon>
        <taxon>Arthropoda</taxon>
        <taxon>Hexapoda</taxon>
        <taxon>Collembola</taxon>
        <taxon>Entomobryomorpha</taxon>
        <taxon>Entomobryoidea</taxon>
        <taxon>Orchesellidae</taxon>
        <taxon>Orchesellinae</taxon>
        <taxon>Orchesella</taxon>
    </lineage>
</organism>
<gene>
    <name evidence="10" type="ORF">ODALV1_LOCUS25530</name>
</gene>
<evidence type="ECO:0000256" key="2">
    <source>
        <dbReference type="ARBA" id="ARBA00022475"/>
    </source>
</evidence>
<keyword evidence="5 8" id="KW-0472">Membrane</keyword>
<dbReference type="Proteomes" id="UP001642540">
    <property type="component" value="Unassembled WGS sequence"/>
</dbReference>
<keyword evidence="6" id="KW-0675">Receptor</keyword>
<evidence type="ECO:0000256" key="1">
    <source>
        <dbReference type="ARBA" id="ARBA00004651"/>
    </source>
</evidence>
<dbReference type="PANTHER" id="PTHR42643">
    <property type="entry name" value="IONOTROPIC RECEPTOR 20A-RELATED"/>
    <property type="match status" value="1"/>
</dbReference>
<feature type="transmembrane region" description="Helical" evidence="8">
    <location>
        <begin position="581"/>
        <end position="602"/>
    </location>
</feature>
<keyword evidence="11" id="KW-1185">Reference proteome</keyword>
<evidence type="ECO:0000256" key="3">
    <source>
        <dbReference type="ARBA" id="ARBA00022692"/>
    </source>
</evidence>
<evidence type="ECO:0000313" key="11">
    <source>
        <dbReference type="Proteomes" id="UP001642540"/>
    </source>
</evidence>
<evidence type="ECO:0000313" key="10">
    <source>
        <dbReference type="EMBL" id="CAL8134450.1"/>
    </source>
</evidence>
<sequence length="714" mass="79347">MFLQILYLTLVHVSNGNNISPFNKTHVAGLLSDFEELQINNCNKLVIYYPKVNNEAFESIISSLLYQNDHESHNAPGSYSISFLLNNASSAYLSLPPESKDYHRLLSVKNCVVALTYVDNEIYKDVHFLNKIVKVSRENSSQIDQVIFLFFTREPLAFETILKYKRIFVFSHRKVFRSPSLNPDFPTSSINLQGKSLLMSVPSYPSAIETRPGKNGRLEATRGMYLYWLEGVKKKFNFTCDFILSSNGGASGTKLENGEWTGGVGDVLKGDAHMSLDISHIYNRHHVVEWASPFYYRGLVFVVRKAEYSFPQNVVLLPFTEGVWAVFASTVVVCAICFKIVIEFVSIYGEDGGNRYLNIRNIFGYLTATFLGQRWNLPDSLALIAFVTATAYQAKLTALMGVAVASFVPTSYVELLNSDISIGINARGKGELAYIVFSSGGGHTYEGIFAKATLYPNETQCVLKTVHENFACITGEGIATYAIANSVTLNNGQSPLQLSSSQANFVEGGLIYKKGWIYRHDFDLTIRNAMNMGLISKWWQMHMDLVKADKRKSDKVAQIGKYLAVNSAGESNDDGVLNIEKLVSCFICLGVGLTAGIIIFLGTRAVGRAFVKALQQEYIASEAAAAARRDSKGGSGKDYTSNRHGMSVEEARQILNVGQEGRGPLESSNTEEIQKQFDHLFKINGTAQGGSLYIQSKVYRAKERLLDENFKSEK</sequence>
<protein>
    <submittedName>
        <fullName evidence="10">Uncharacterized protein</fullName>
    </submittedName>
</protein>
<keyword evidence="3 8" id="KW-0812">Transmembrane</keyword>
<keyword evidence="2" id="KW-1003">Cell membrane</keyword>
<evidence type="ECO:0000256" key="7">
    <source>
        <dbReference type="ARBA" id="ARBA00023180"/>
    </source>
</evidence>
<dbReference type="Gene3D" id="3.40.190.10">
    <property type="entry name" value="Periplasmic binding protein-like II"/>
    <property type="match status" value="1"/>
</dbReference>
<keyword evidence="4 8" id="KW-1133">Transmembrane helix</keyword>
<proteinExistence type="predicted"/>
<dbReference type="InterPro" id="IPR052192">
    <property type="entry name" value="Insect_Ionotropic_Sensory_Rcpt"/>
</dbReference>
<evidence type="ECO:0000256" key="4">
    <source>
        <dbReference type="ARBA" id="ARBA00022989"/>
    </source>
</evidence>
<reference evidence="10 11" key="1">
    <citation type="submission" date="2024-08" db="EMBL/GenBank/DDBJ databases">
        <authorList>
            <person name="Cucini C."/>
            <person name="Frati F."/>
        </authorList>
    </citation>
    <scope>NUCLEOTIDE SEQUENCE [LARGE SCALE GENOMIC DNA]</scope>
</reference>